<dbReference type="AlphaFoldDB" id="A0A1J5P6W3"/>
<protein>
    <submittedName>
        <fullName evidence="1">Uncharacterized protein</fullName>
    </submittedName>
</protein>
<comment type="caution">
    <text evidence="1">The sequence shown here is derived from an EMBL/GenBank/DDBJ whole genome shotgun (WGS) entry which is preliminary data.</text>
</comment>
<reference evidence="1" key="1">
    <citation type="submission" date="2016-10" db="EMBL/GenBank/DDBJ databases">
        <title>Sequence of Gallionella enrichment culture.</title>
        <authorList>
            <person name="Poehlein A."/>
            <person name="Muehling M."/>
            <person name="Daniel R."/>
        </authorList>
    </citation>
    <scope>NUCLEOTIDE SEQUENCE</scope>
</reference>
<gene>
    <name evidence="1" type="ORF">GALL_510980</name>
</gene>
<proteinExistence type="predicted"/>
<sequence length="81" mass="8906">MSGDFCHHVDRHIGHARQRPDGGNQVFAKPGNLAFGRVAQFDIKNDIAGVDRQVSDGFCGYKIDAGVGVNHLFKSLQHNLF</sequence>
<name>A0A1J5P6W3_9ZZZZ</name>
<dbReference type="EMBL" id="MLJW01006003">
    <property type="protein sequence ID" value="OIQ67321.1"/>
    <property type="molecule type" value="Genomic_DNA"/>
</dbReference>
<organism evidence="1">
    <name type="scientific">mine drainage metagenome</name>
    <dbReference type="NCBI Taxonomy" id="410659"/>
    <lineage>
        <taxon>unclassified sequences</taxon>
        <taxon>metagenomes</taxon>
        <taxon>ecological metagenomes</taxon>
    </lineage>
</organism>
<evidence type="ECO:0000313" key="1">
    <source>
        <dbReference type="EMBL" id="OIQ67321.1"/>
    </source>
</evidence>
<accession>A0A1J5P6W3</accession>